<proteinExistence type="predicted"/>
<keyword evidence="3" id="KW-1185">Reference proteome</keyword>
<accession>A0AAE0DU76</accession>
<dbReference type="SUPFAM" id="SSF46565">
    <property type="entry name" value="Chaperone J-domain"/>
    <property type="match status" value="1"/>
</dbReference>
<evidence type="ECO:0000313" key="3">
    <source>
        <dbReference type="Proteomes" id="UP001281410"/>
    </source>
</evidence>
<sequence>MAVGGLKNPNLPDHRAGINTIKEHYKKFALMFHPNRCTVAAESAAEYIIEAWGIISDPTKRATYDRKMGYA</sequence>
<dbReference type="PANTHER" id="PTHR44137">
    <property type="entry name" value="BNAC03G44070D PROTEIN"/>
    <property type="match status" value="1"/>
</dbReference>
<name>A0AAE0DU76_9ROSI</name>
<protein>
    <recommendedName>
        <fullName evidence="1">J domain-containing protein</fullName>
    </recommendedName>
</protein>
<dbReference type="Proteomes" id="UP001281410">
    <property type="component" value="Unassembled WGS sequence"/>
</dbReference>
<dbReference type="AlphaFoldDB" id="A0AAE0DU76"/>
<feature type="domain" description="J" evidence="1">
    <location>
        <begin position="1"/>
        <end position="68"/>
    </location>
</feature>
<evidence type="ECO:0000313" key="2">
    <source>
        <dbReference type="EMBL" id="KAK3188828.1"/>
    </source>
</evidence>
<dbReference type="Gene3D" id="1.10.287.110">
    <property type="entry name" value="DnaJ domain"/>
    <property type="match status" value="1"/>
</dbReference>
<evidence type="ECO:0000259" key="1">
    <source>
        <dbReference type="PROSITE" id="PS50076"/>
    </source>
</evidence>
<dbReference type="PANTHER" id="PTHR44137:SF32">
    <property type="entry name" value="DNAJ HEAT SHOCK AMINO-TERMINAL DOMAIN PROTEIN"/>
    <property type="match status" value="1"/>
</dbReference>
<reference evidence="2" key="1">
    <citation type="journal article" date="2023" name="Plant J.">
        <title>Genome sequences and population genomics provide insights into the demographic history, inbreeding, and mutation load of two 'living fossil' tree species of Dipteronia.</title>
        <authorList>
            <person name="Feng Y."/>
            <person name="Comes H.P."/>
            <person name="Chen J."/>
            <person name="Zhu S."/>
            <person name="Lu R."/>
            <person name="Zhang X."/>
            <person name="Li P."/>
            <person name="Qiu J."/>
            <person name="Olsen K.M."/>
            <person name="Qiu Y."/>
        </authorList>
    </citation>
    <scope>NUCLEOTIDE SEQUENCE</scope>
    <source>
        <strain evidence="2">NBL</strain>
    </source>
</reference>
<dbReference type="PROSITE" id="PS50076">
    <property type="entry name" value="DNAJ_2"/>
    <property type="match status" value="1"/>
</dbReference>
<gene>
    <name evidence="2" type="ORF">Dsin_028389</name>
</gene>
<dbReference type="Pfam" id="PF00226">
    <property type="entry name" value="DnaJ"/>
    <property type="match status" value="1"/>
</dbReference>
<dbReference type="InterPro" id="IPR001623">
    <property type="entry name" value="DnaJ_domain"/>
</dbReference>
<dbReference type="EMBL" id="JANJYJ010000009">
    <property type="protein sequence ID" value="KAK3188828.1"/>
    <property type="molecule type" value="Genomic_DNA"/>
</dbReference>
<comment type="caution">
    <text evidence="2">The sequence shown here is derived from an EMBL/GenBank/DDBJ whole genome shotgun (WGS) entry which is preliminary data.</text>
</comment>
<dbReference type="InterPro" id="IPR036869">
    <property type="entry name" value="J_dom_sf"/>
</dbReference>
<organism evidence="2 3">
    <name type="scientific">Dipteronia sinensis</name>
    <dbReference type="NCBI Taxonomy" id="43782"/>
    <lineage>
        <taxon>Eukaryota</taxon>
        <taxon>Viridiplantae</taxon>
        <taxon>Streptophyta</taxon>
        <taxon>Embryophyta</taxon>
        <taxon>Tracheophyta</taxon>
        <taxon>Spermatophyta</taxon>
        <taxon>Magnoliopsida</taxon>
        <taxon>eudicotyledons</taxon>
        <taxon>Gunneridae</taxon>
        <taxon>Pentapetalae</taxon>
        <taxon>rosids</taxon>
        <taxon>malvids</taxon>
        <taxon>Sapindales</taxon>
        <taxon>Sapindaceae</taxon>
        <taxon>Hippocastanoideae</taxon>
        <taxon>Acereae</taxon>
        <taxon>Dipteronia</taxon>
    </lineage>
</organism>